<dbReference type="AlphaFoldDB" id="A0A9N9DHX7"/>
<proteinExistence type="predicted"/>
<reference evidence="1" key="1">
    <citation type="submission" date="2021-06" db="EMBL/GenBank/DDBJ databases">
        <authorList>
            <person name="Kallberg Y."/>
            <person name="Tangrot J."/>
            <person name="Rosling A."/>
        </authorList>
    </citation>
    <scope>NUCLEOTIDE SEQUENCE</scope>
    <source>
        <strain evidence="1">FL130A</strain>
    </source>
</reference>
<sequence>PAEDVDEVKDLELEPKKKQSNYAGRFTKETIIERTQSLIDSYDKMFDATYHNDVSCSWQYGEWKSLTATIFGAQNVRIGHSTKSETDKITIHNIKGGFYIDTPGFDDSDEDKNDEETVFSISLKILETKIQNITTILWSWYPTLERKPRTNVKQDL</sequence>
<dbReference type="InterPro" id="IPR027417">
    <property type="entry name" value="P-loop_NTPase"/>
</dbReference>
<organism evidence="1 2">
    <name type="scientific">Ambispora leptoticha</name>
    <dbReference type="NCBI Taxonomy" id="144679"/>
    <lineage>
        <taxon>Eukaryota</taxon>
        <taxon>Fungi</taxon>
        <taxon>Fungi incertae sedis</taxon>
        <taxon>Mucoromycota</taxon>
        <taxon>Glomeromycotina</taxon>
        <taxon>Glomeromycetes</taxon>
        <taxon>Archaeosporales</taxon>
        <taxon>Ambisporaceae</taxon>
        <taxon>Ambispora</taxon>
    </lineage>
</organism>
<dbReference type="OrthoDB" id="2443925at2759"/>
<keyword evidence="2" id="KW-1185">Reference proteome</keyword>
<accession>A0A9N9DHX7</accession>
<dbReference type="Gene3D" id="3.40.50.300">
    <property type="entry name" value="P-loop containing nucleotide triphosphate hydrolases"/>
    <property type="match status" value="1"/>
</dbReference>
<comment type="caution">
    <text evidence="1">The sequence shown here is derived from an EMBL/GenBank/DDBJ whole genome shotgun (WGS) entry which is preliminary data.</text>
</comment>
<gene>
    <name evidence="1" type="ORF">ALEPTO_LOCUS9572</name>
</gene>
<dbReference type="EMBL" id="CAJVPS010007679">
    <property type="protein sequence ID" value="CAG8636911.1"/>
    <property type="molecule type" value="Genomic_DNA"/>
</dbReference>
<evidence type="ECO:0000313" key="2">
    <source>
        <dbReference type="Proteomes" id="UP000789508"/>
    </source>
</evidence>
<evidence type="ECO:0000313" key="1">
    <source>
        <dbReference type="EMBL" id="CAG8636911.1"/>
    </source>
</evidence>
<dbReference type="Proteomes" id="UP000789508">
    <property type="component" value="Unassembled WGS sequence"/>
</dbReference>
<protein>
    <submittedName>
        <fullName evidence="1">14209_t:CDS:1</fullName>
    </submittedName>
</protein>
<feature type="non-terminal residue" evidence="1">
    <location>
        <position position="1"/>
    </location>
</feature>
<name>A0A9N9DHX7_9GLOM</name>